<gene>
    <name evidence="2" type="ORF">H0G86_009029</name>
</gene>
<proteinExistence type="predicted"/>
<reference evidence="2 3" key="1">
    <citation type="journal article" date="2021" name="BMC Genomics">
        <title>Telomere-to-telomere genome assembly of asparaginase-producing Trichoderma simmonsii.</title>
        <authorList>
            <person name="Chung D."/>
            <person name="Kwon Y.M."/>
            <person name="Yang Y."/>
        </authorList>
    </citation>
    <scope>NUCLEOTIDE SEQUENCE [LARGE SCALE GENOMIC DNA]</scope>
    <source>
        <strain evidence="2 3">GH-Sj1</strain>
    </source>
</reference>
<evidence type="ECO:0000313" key="2">
    <source>
        <dbReference type="EMBL" id="QYT02024.1"/>
    </source>
</evidence>
<sequence length="181" mass="20241">MIDYDFPSSGDEDSSFLRGGPLSLWLIFFFFFSFLGSVLGLRPIQVVSSSATDNSDNETVDAVHLYSIASFGVRGKERVPRAAVLPFFLFCLRACVCACVFRLCVLFSFFLFFFSPFCFGFGFGSFSRRGILGEEADILALFSENLMYITSELNNVNSDMILKSFCLAGLECWVNAENSRI</sequence>
<feature type="transmembrane region" description="Helical" evidence="1">
    <location>
        <begin position="22"/>
        <end position="41"/>
    </location>
</feature>
<evidence type="ECO:0000313" key="3">
    <source>
        <dbReference type="Proteomes" id="UP000826661"/>
    </source>
</evidence>
<dbReference type="Proteomes" id="UP000826661">
    <property type="component" value="Chromosome V"/>
</dbReference>
<name>A0A8G0LGR4_9HYPO</name>
<protein>
    <submittedName>
        <fullName evidence="2">Uncharacterized protein</fullName>
    </submittedName>
</protein>
<feature type="transmembrane region" description="Helical" evidence="1">
    <location>
        <begin position="109"/>
        <end position="126"/>
    </location>
</feature>
<dbReference type="AlphaFoldDB" id="A0A8G0LGR4"/>
<evidence type="ECO:0000256" key="1">
    <source>
        <dbReference type="SAM" id="Phobius"/>
    </source>
</evidence>
<accession>A0A8G0LGR4</accession>
<dbReference type="EMBL" id="CP075868">
    <property type="protein sequence ID" value="QYT02024.1"/>
    <property type="molecule type" value="Genomic_DNA"/>
</dbReference>
<keyword evidence="1" id="KW-0812">Transmembrane</keyword>
<organism evidence="2 3">
    <name type="scientific">Trichoderma simmonsii</name>
    <dbReference type="NCBI Taxonomy" id="1491479"/>
    <lineage>
        <taxon>Eukaryota</taxon>
        <taxon>Fungi</taxon>
        <taxon>Dikarya</taxon>
        <taxon>Ascomycota</taxon>
        <taxon>Pezizomycotina</taxon>
        <taxon>Sordariomycetes</taxon>
        <taxon>Hypocreomycetidae</taxon>
        <taxon>Hypocreales</taxon>
        <taxon>Hypocreaceae</taxon>
        <taxon>Trichoderma</taxon>
    </lineage>
</organism>
<keyword evidence="3" id="KW-1185">Reference proteome</keyword>
<keyword evidence="1" id="KW-0472">Membrane</keyword>
<keyword evidence="1" id="KW-1133">Transmembrane helix</keyword>